<dbReference type="OrthoDB" id="9767552at2"/>
<evidence type="ECO:0000256" key="2">
    <source>
        <dbReference type="ARBA" id="ARBA00022679"/>
    </source>
</evidence>
<dbReference type="Pfam" id="PF01075">
    <property type="entry name" value="Glyco_transf_9"/>
    <property type="match status" value="1"/>
</dbReference>
<protein>
    <submittedName>
        <fullName evidence="3">Glycosyl transferase, family 9</fullName>
    </submittedName>
</protein>
<dbReference type="InterPro" id="IPR051199">
    <property type="entry name" value="LPS_LOS_Heptosyltrfase"/>
</dbReference>
<dbReference type="GO" id="GO:0005829">
    <property type="term" value="C:cytosol"/>
    <property type="evidence" value="ECO:0007669"/>
    <property type="project" value="TreeGrafter"/>
</dbReference>
<dbReference type="STRING" id="565045.NOR51B_243"/>
<dbReference type="Gene3D" id="3.40.50.2000">
    <property type="entry name" value="Glycogen Phosphorylase B"/>
    <property type="match status" value="2"/>
</dbReference>
<dbReference type="eggNOG" id="COG0859">
    <property type="taxonomic scope" value="Bacteria"/>
</dbReference>
<proteinExistence type="predicted"/>
<sequence>MNEDSPHVLIVRLGAIGDGVFASPLIGAVKRTWPDAKVSWLAEPALASMLSVNPDIEEVVVWPRQRWQSLLRSFRLLALFREVLDFRRELKRRRFDQVFDVQGLLKSAILARLTGAPQRTGLDSGEPTGWLMTRVLPKSRNVARIGSEYLGFAEAVGLDVGDFEMQVATRPGDRAQADRERLRGRYAVLCPFTTRPQKHWFVEQWRDVAIGLADRGLRVLLLGGPGDVEMVDAYIEGTAVESRAGLTTLTETSALIERAEILIGVDTGLTHMGIANATPTVALFGSTCPYTDTTRENAVVLYRKLECSPCRRNPTCEGRFDCMREITPAAVLAQVDRLLAP</sequence>
<gene>
    <name evidence="3" type="ORF">NOR51B_243</name>
</gene>
<evidence type="ECO:0000256" key="1">
    <source>
        <dbReference type="ARBA" id="ARBA00022676"/>
    </source>
</evidence>
<accession>B8KQP9</accession>
<evidence type="ECO:0000313" key="4">
    <source>
        <dbReference type="Proteomes" id="UP000004699"/>
    </source>
</evidence>
<dbReference type="EMBL" id="DS999411">
    <property type="protein sequence ID" value="EED34306.1"/>
    <property type="molecule type" value="Genomic_DNA"/>
</dbReference>
<dbReference type="PANTHER" id="PTHR30160:SF1">
    <property type="entry name" value="LIPOPOLYSACCHARIDE 1,2-N-ACETYLGLUCOSAMINETRANSFERASE-RELATED"/>
    <property type="match status" value="1"/>
</dbReference>
<reference evidence="4" key="1">
    <citation type="journal article" date="2013" name="BMC Microbiol.">
        <title>Taxonomy and evolution of bacteriochlorophyll a-containing members of the OM60/NOR5 clade of marine gammaproteobacteria: description of Luminiphilus syltensis gen. nov., sp. nov., reclassification of Haliea rubra as Pseudohaliea rubra gen. nov., comb. nov., and emendation of Chromatocurvus halotolerans.</title>
        <authorList>
            <person name="Spring S."/>
            <person name="Riedel T."/>
            <person name="Sproer C."/>
            <person name="Yan S."/>
            <person name="Harder J."/>
            <person name="Fuchs B.M."/>
        </authorList>
    </citation>
    <scope>NUCLEOTIDE SEQUENCE [LARGE SCALE GENOMIC DNA]</scope>
    <source>
        <strain evidence="4">NOR51-B</strain>
    </source>
</reference>
<dbReference type="GO" id="GO:0009244">
    <property type="term" value="P:lipopolysaccharide core region biosynthetic process"/>
    <property type="evidence" value="ECO:0007669"/>
    <property type="project" value="TreeGrafter"/>
</dbReference>
<dbReference type="InterPro" id="IPR002201">
    <property type="entry name" value="Glyco_trans_9"/>
</dbReference>
<dbReference type="HOGENOM" id="CLU_038371_0_0_6"/>
<organism evidence="3 4">
    <name type="scientific">Luminiphilus syltensis NOR5-1B</name>
    <dbReference type="NCBI Taxonomy" id="565045"/>
    <lineage>
        <taxon>Bacteria</taxon>
        <taxon>Pseudomonadati</taxon>
        <taxon>Pseudomonadota</taxon>
        <taxon>Gammaproteobacteria</taxon>
        <taxon>Cellvibrionales</taxon>
        <taxon>Halieaceae</taxon>
        <taxon>Luminiphilus</taxon>
    </lineage>
</organism>
<dbReference type="GO" id="GO:0008713">
    <property type="term" value="F:ADP-heptose-lipopolysaccharide heptosyltransferase activity"/>
    <property type="evidence" value="ECO:0007669"/>
    <property type="project" value="TreeGrafter"/>
</dbReference>
<evidence type="ECO:0000313" key="3">
    <source>
        <dbReference type="EMBL" id="EED34306.1"/>
    </source>
</evidence>
<dbReference type="Proteomes" id="UP000004699">
    <property type="component" value="Unassembled WGS sequence"/>
</dbReference>
<keyword evidence="2 3" id="KW-0808">Transferase</keyword>
<dbReference type="RefSeq" id="WP_009019054.1">
    <property type="nucleotide sequence ID" value="NZ_DS999411.1"/>
</dbReference>
<keyword evidence="1" id="KW-0328">Glycosyltransferase</keyword>
<name>B8KQP9_9GAMM</name>
<dbReference type="SUPFAM" id="SSF53756">
    <property type="entry name" value="UDP-Glycosyltransferase/glycogen phosphorylase"/>
    <property type="match status" value="1"/>
</dbReference>
<dbReference type="CDD" id="cd03789">
    <property type="entry name" value="GT9_LPS_heptosyltransferase"/>
    <property type="match status" value="1"/>
</dbReference>
<keyword evidence="4" id="KW-1185">Reference proteome</keyword>
<dbReference type="PANTHER" id="PTHR30160">
    <property type="entry name" value="TETRAACYLDISACCHARIDE 4'-KINASE-RELATED"/>
    <property type="match status" value="1"/>
</dbReference>
<dbReference type="AlphaFoldDB" id="B8KQP9"/>